<dbReference type="InterPro" id="IPR029063">
    <property type="entry name" value="SAM-dependent_MTases_sf"/>
</dbReference>
<keyword evidence="4" id="KW-0175">Coiled coil</keyword>
<accession>A0A4R9LSK2</accession>
<dbReference type="SUPFAM" id="SSF53335">
    <property type="entry name" value="S-adenosyl-L-methionine-dependent methyltransferases"/>
    <property type="match status" value="1"/>
</dbReference>
<evidence type="ECO:0000259" key="5">
    <source>
        <dbReference type="Pfam" id="PF10672"/>
    </source>
</evidence>
<feature type="coiled-coil region" evidence="4">
    <location>
        <begin position="1"/>
        <end position="28"/>
    </location>
</feature>
<evidence type="ECO:0000256" key="1">
    <source>
        <dbReference type="ARBA" id="ARBA00022603"/>
    </source>
</evidence>
<dbReference type="PANTHER" id="PTHR43042">
    <property type="entry name" value="SAM-DEPENDENT METHYLTRANSFERASE"/>
    <property type="match status" value="1"/>
</dbReference>
<gene>
    <name evidence="6" type="ORF">EHS11_02450</name>
</gene>
<evidence type="ECO:0000256" key="3">
    <source>
        <dbReference type="ARBA" id="ARBA00022691"/>
    </source>
</evidence>
<dbReference type="AlphaFoldDB" id="A0A4R9LSK2"/>
<keyword evidence="3" id="KW-0949">S-adenosyl-L-methionine</keyword>
<dbReference type="EMBL" id="RQHV01000007">
    <property type="protein sequence ID" value="TGN14351.1"/>
    <property type="molecule type" value="Genomic_DNA"/>
</dbReference>
<dbReference type="Gene3D" id="3.30.750.80">
    <property type="entry name" value="RNA methyltransferase domain (HRMD) like"/>
    <property type="match status" value="1"/>
</dbReference>
<keyword evidence="1 6" id="KW-0489">Methyltransferase</keyword>
<dbReference type="RefSeq" id="WP_135762831.1">
    <property type="nucleotide sequence ID" value="NZ_RQHV01000007.1"/>
</dbReference>
<dbReference type="GO" id="GO:0032259">
    <property type="term" value="P:methylation"/>
    <property type="evidence" value="ECO:0007669"/>
    <property type="project" value="UniProtKB-KW"/>
</dbReference>
<dbReference type="PANTHER" id="PTHR43042:SF3">
    <property type="entry name" value="RIBOSOMAL RNA LARGE SUBUNIT METHYLTRANSFERASE YWBD-RELATED"/>
    <property type="match status" value="1"/>
</dbReference>
<protein>
    <submittedName>
        <fullName evidence="6">SAM-dependent methyltransferase</fullName>
    </submittedName>
</protein>
<keyword evidence="7" id="KW-1185">Reference proteome</keyword>
<dbReference type="Proteomes" id="UP000298264">
    <property type="component" value="Unassembled WGS sequence"/>
</dbReference>
<reference evidence="6" key="1">
    <citation type="journal article" date="2019" name="PLoS Negl. Trop. Dis.">
        <title>Revisiting the worldwide diversity of Leptospira species in the environment.</title>
        <authorList>
            <person name="Vincent A.T."/>
            <person name="Schiettekatte O."/>
            <person name="Bourhy P."/>
            <person name="Veyrier F.J."/>
            <person name="Picardeau M."/>
        </authorList>
    </citation>
    <scope>NUCLEOTIDE SEQUENCE [LARGE SCALE GENOMIC DNA]</scope>
    <source>
        <strain evidence="6">201400974</strain>
    </source>
</reference>
<evidence type="ECO:0000313" key="7">
    <source>
        <dbReference type="Proteomes" id="UP000298264"/>
    </source>
</evidence>
<dbReference type="InterPro" id="IPR019614">
    <property type="entry name" value="SAM-dep_methyl-trfase"/>
</dbReference>
<organism evidence="6 7">
    <name type="scientific">Leptospira ilyithenensis</name>
    <dbReference type="NCBI Taxonomy" id="2484901"/>
    <lineage>
        <taxon>Bacteria</taxon>
        <taxon>Pseudomonadati</taxon>
        <taxon>Spirochaetota</taxon>
        <taxon>Spirochaetia</taxon>
        <taxon>Leptospirales</taxon>
        <taxon>Leptospiraceae</taxon>
        <taxon>Leptospira</taxon>
    </lineage>
</organism>
<name>A0A4R9LSK2_9LEPT</name>
<dbReference type="OrthoDB" id="9805492at2"/>
<proteinExistence type="predicted"/>
<keyword evidence="2 6" id="KW-0808">Transferase</keyword>
<dbReference type="GO" id="GO:0008168">
    <property type="term" value="F:methyltransferase activity"/>
    <property type="evidence" value="ECO:0007669"/>
    <property type="project" value="UniProtKB-KW"/>
</dbReference>
<comment type="caution">
    <text evidence="6">The sequence shown here is derived from an EMBL/GenBank/DDBJ whole genome shotgun (WGS) entry which is preliminary data.</text>
</comment>
<dbReference type="Pfam" id="PF10672">
    <property type="entry name" value="Methyltrans_SAM"/>
    <property type="match status" value="1"/>
</dbReference>
<dbReference type="Gene3D" id="3.40.50.150">
    <property type="entry name" value="Vaccinia Virus protein VP39"/>
    <property type="match status" value="1"/>
</dbReference>
<evidence type="ECO:0000313" key="6">
    <source>
        <dbReference type="EMBL" id="TGN14351.1"/>
    </source>
</evidence>
<evidence type="ECO:0000256" key="4">
    <source>
        <dbReference type="SAM" id="Coils"/>
    </source>
</evidence>
<sequence length="326" mass="38331">MNSLSGALLMFENRLKKLKKDREKWSKRTGIHSYRIYDEDIPQVPVILDKYSDCFVLYDRSSLRFQNETEQEERFKEIGRIVRNSFGLEDENLFLKRRKKQKGKDQYEKLSSVSREIWIEENGIQFLINLSDYLDAGLFLDHRITRKMVGEKVKGKSVLNLFCYTGSFTAYAAAGGASSTVSIDLSKTYIEWAGKNLAKNGFNLRNHELLCTDVIKWIRDESKNPSRKKYDLIVLDPPTFSNSKKMSEEWDVQENHRNLLLTLLTKFLTDTGEIWFSTNFRKFEWRIPEEEWSERDFQCTDLSLASIPEDFRDKKIHKLYLIAPAL</sequence>
<feature type="domain" description="S-adenosylmethionine-dependent methyltransferase" evidence="5">
    <location>
        <begin position="101"/>
        <end position="243"/>
    </location>
</feature>
<evidence type="ECO:0000256" key="2">
    <source>
        <dbReference type="ARBA" id="ARBA00022679"/>
    </source>
</evidence>